<evidence type="ECO:0000259" key="2">
    <source>
        <dbReference type="Pfam" id="PF13476"/>
    </source>
</evidence>
<protein>
    <submittedName>
        <fullName evidence="3">AAA family ATPase</fullName>
    </submittedName>
    <submittedName>
        <fullName evidence="4">Nuclease sbcCD subunit C</fullName>
    </submittedName>
</protein>
<dbReference type="EMBL" id="CP065725">
    <property type="protein sequence ID" value="QPT39557.1"/>
    <property type="molecule type" value="Genomic_DNA"/>
</dbReference>
<dbReference type="Gene3D" id="3.40.50.300">
    <property type="entry name" value="P-loop containing nucleotide triphosphate hydrolases"/>
    <property type="match status" value="2"/>
</dbReference>
<accession>A0A378XJI5</accession>
<sequence length="1098" mass="124968">MKLLALRFKNLNSLEGEWLIDFTHPEYEQNGIFAISGPTGAGKTTLLDAICLALFGCTPRLETISQSQNEIISKQHAECFAELEFQTASGTYNAHWSQRKAHNRPDGKLQPVKRELFDMISGKLLSSRINEVSQLITQISGLDFQRFTRTVLLAQGRFADFLNAKEEERSPILEQITGTEIYSDISIKVHQIKNEEEKKLTELAIGVNSISLLKTDEVDALQNSLANLEQQLSHVNEQQKHAAAGIKWWEESLQNQRSQQNLNDQLAQCLQAEQDFSPQAHTLALANKTLPLIKTHTEINGLRDSLKHNQQSLTKLSPQLDDIAHARELREKQLIEIRHQKSSTAQFLEEQRVTFNKVRELDSLIAQEKKLLDEEQARLALIATRLNNSTTELENHHTHYEQITTLIKQLCQRILEQGYSLGDLNLSSLAQCSTAEAIEKLFILLKDNTEITKLNHLIDGLKDDLRNLEAIRDETQRYYDKNAKLGKHRASIKQFYDEINQRIAQRTRLEQEHKLHEAKVAQHEAEYKLAVTIKSLEEHRHDLADGSPCPLCGALEHPLIKGELSVPKISERDLEESKKTERAVLMMLNDNARQIAHLDAGAKAVEQQLSEDAADLAKLLSNIEVKHELLINTFGSSLAIQNTADLKNALNQQQISPAAFKTQIQRLQEQIKRHEKELTVRNNALHWSNNTSTTFERVKVNIAYLSEQIKAYEADTKALQESKSNKQHALNVSRDTRQALFGDKDPNKAEEQLRLELKRIEAQLDEKSTEQQEADAIFIRLKQQIKSLQEAIETLKERLHLLEPQFNKQLEKQQFDNEESFLAACMNEEQRLHLDQQQRLLAERKSTLKEQLQQVEANLQFLAEQQPEQHKALNIYRLEHESLEAQKAKLNAVKGRDQERLSMHLDAVSRVAEQNKLIEAQEKETNRWRMLHELIGSADGKKYRNFAQNLTFELVLHYANLQLNQMSDRYSLCIDNRLDSKLELTVEDHYQGDEIRSIKNLSGGESFIVSLALALGLSQMVSGSMQLQSLFLDEGFGTLDEDSLDIALSSLSNLQQSGKTIGIISHVAALKERISTQIQVIPMSGGRSRLEGPGVKPA</sequence>
<dbReference type="Pfam" id="PF13558">
    <property type="entry name" value="SbcC_Walker_B"/>
    <property type="match status" value="1"/>
</dbReference>
<proteinExistence type="predicted"/>
<evidence type="ECO:0000256" key="1">
    <source>
        <dbReference type="SAM" id="Coils"/>
    </source>
</evidence>
<dbReference type="Proteomes" id="UP000594903">
    <property type="component" value="Chromosome"/>
</dbReference>
<dbReference type="STRING" id="1122619.GCA_000373745_00403"/>
<name>A0A378XJI5_9BURK</name>
<feature type="coiled-coil region" evidence="1">
    <location>
        <begin position="211"/>
        <end position="275"/>
    </location>
</feature>
<feature type="coiled-coil region" evidence="1">
    <location>
        <begin position="750"/>
        <end position="805"/>
    </location>
</feature>
<feature type="coiled-coil region" evidence="1">
    <location>
        <begin position="834"/>
        <end position="893"/>
    </location>
</feature>
<dbReference type="EMBL" id="UGSB01000001">
    <property type="protein sequence ID" value="SUA56673.1"/>
    <property type="molecule type" value="Genomic_DNA"/>
</dbReference>
<dbReference type="InterPro" id="IPR038729">
    <property type="entry name" value="Rad50/SbcC_AAA"/>
</dbReference>
<feature type="coiled-coil region" evidence="1">
    <location>
        <begin position="451"/>
        <end position="478"/>
    </location>
</feature>
<dbReference type="Proteomes" id="UP000254603">
    <property type="component" value="Unassembled WGS sequence"/>
</dbReference>
<dbReference type="AlphaFoldDB" id="A0A378XJI5"/>
<reference evidence="4 5" key="1">
    <citation type="submission" date="2018-06" db="EMBL/GenBank/DDBJ databases">
        <authorList>
            <consortium name="Pathogen Informatics"/>
            <person name="Doyle S."/>
        </authorList>
    </citation>
    <scope>NUCLEOTIDE SEQUENCE [LARGE SCALE GENOMIC DNA]</scope>
    <source>
        <strain evidence="4 5">NCTC11997</strain>
    </source>
</reference>
<dbReference type="SUPFAM" id="SSF52540">
    <property type="entry name" value="P-loop containing nucleoside triphosphate hydrolases"/>
    <property type="match status" value="1"/>
</dbReference>
<dbReference type="PANTHER" id="PTHR32114">
    <property type="entry name" value="ABC TRANSPORTER ABCH.3"/>
    <property type="match status" value="1"/>
</dbReference>
<feature type="domain" description="Rad50/SbcC-type AAA" evidence="2">
    <location>
        <begin position="6"/>
        <end position="232"/>
    </location>
</feature>
<organism evidence="4 5">
    <name type="scientific">Oligella ureolytica</name>
    <dbReference type="NCBI Taxonomy" id="90244"/>
    <lineage>
        <taxon>Bacteria</taxon>
        <taxon>Pseudomonadati</taxon>
        <taxon>Pseudomonadota</taxon>
        <taxon>Betaproteobacteria</taxon>
        <taxon>Burkholderiales</taxon>
        <taxon>Alcaligenaceae</taxon>
        <taxon>Oligella</taxon>
    </lineage>
</organism>
<dbReference type="Pfam" id="PF13476">
    <property type="entry name" value="AAA_23"/>
    <property type="match status" value="1"/>
</dbReference>
<evidence type="ECO:0000313" key="3">
    <source>
        <dbReference type="EMBL" id="QPT39557.1"/>
    </source>
</evidence>
<evidence type="ECO:0000313" key="4">
    <source>
        <dbReference type="EMBL" id="SUA56673.1"/>
    </source>
</evidence>
<evidence type="ECO:0000313" key="5">
    <source>
        <dbReference type="Proteomes" id="UP000254603"/>
    </source>
</evidence>
<evidence type="ECO:0000313" key="6">
    <source>
        <dbReference type="Proteomes" id="UP000594903"/>
    </source>
</evidence>
<keyword evidence="6" id="KW-1185">Reference proteome</keyword>
<gene>
    <name evidence="4" type="primary">sbcC</name>
    <name evidence="3" type="ORF">I6G29_10430</name>
    <name evidence="4" type="ORF">NCTC11997_02149</name>
</gene>
<dbReference type="GO" id="GO:0006302">
    <property type="term" value="P:double-strand break repair"/>
    <property type="evidence" value="ECO:0007669"/>
    <property type="project" value="InterPro"/>
</dbReference>
<dbReference type="InterPro" id="IPR027417">
    <property type="entry name" value="P-loop_NTPase"/>
</dbReference>
<reference evidence="3 6" key="2">
    <citation type="submission" date="2020-12" db="EMBL/GenBank/DDBJ databases">
        <title>FDA dAtabase for Regulatory Grade micrObial Sequences (FDA-ARGOS): Supporting development and validation of Infectious Disease Dx tests.</title>
        <authorList>
            <person name="Sproer C."/>
            <person name="Gronow S."/>
            <person name="Severitt S."/>
            <person name="Schroder I."/>
            <person name="Tallon L."/>
            <person name="Sadzewicz L."/>
            <person name="Zhao X."/>
            <person name="Boylan J."/>
            <person name="Ott S."/>
            <person name="Bowen H."/>
            <person name="Vavikolanu K."/>
            <person name="Mehta A."/>
            <person name="Aluvathingal J."/>
            <person name="Nadendla S."/>
            <person name="Lowell S."/>
            <person name="Myers T."/>
            <person name="Yan Y."/>
            <person name="Sichtig H."/>
        </authorList>
    </citation>
    <scope>NUCLEOTIDE SEQUENCE [LARGE SCALE GENOMIC DNA]</scope>
    <source>
        <strain evidence="3 6">FDAARGOS_872</strain>
    </source>
</reference>
<dbReference type="RefSeq" id="WP_018573585.1">
    <property type="nucleotide sequence ID" value="NZ_CP065725.1"/>
</dbReference>
<dbReference type="GO" id="GO:0016887">
    <property type="term" value="F:ATP hydrolysis activity"/>
    <property type="evidence" value="ECO:0007669"/>
    <property type="project" value="InterPro"/>
</dbReference>
<dbReference type="OrthoDB" id="9795626at2"/>
<dbReference type="PANTHER" id="PTHR32114:SF2">
    <property type="entry name" value="ABC TRANSPORTER ABCH.3"/>
    <property type="match status" value="1"/>
</dbReference>
<keyword evidence="1" id="KW-0175">Coiled coil</keyword>